<dbReference type="Ensembl" id="ENSSSCT00040081395.1">
    <property type="protein sequence ID" value="ENSSSCP00040035371.1"/>
    <property type="gene ID" value="ENSSSCG00040059864.1"/>
</dbReference>
<dbReference type="InterPro" id="IPR019510">
    <property type="entry name" value="AKAP7-like_phosphoesterase"/>
</dbReference>
<dbReference type="Pfam" id="PF04457">
    <property type="entry name" value="MJ1316"/>
    <property type="match status" value="1"/>
</dbReference>
<dbReference type="Ensembl" id="ENSSSCT00070050554.1">
    <property type="protein sequence ID" value="ENSSSCP00070042730.1"/>
    <property type="gene ID" value="ENSSSCG00070025282.1"/>
</dbReference>
<evidence type="ECO:0000313" key="6">
    <source>
        <dbReference type="Proteomes" id="UP000314985"/>
    </source>
</evidence>
<dbReference type="Pfam" id="PF10469">
    <property type="entry name" value="AKAP7_NLS"/>
    <property type="match status" value="1"/>
</dbReference>
<dbReference type="Ensembl" id="ENSSSCT00040081421.1">
    <property type="protein sequence ID" value="ENSSSCP00040035386.1"/>
    <property type="gene ID" value="ENSSSCG00040059864.1"/>
</dbReference>
<dbReference type="Proteomes" id="UP000694722">
    <property type="component" value="Unplaced"/>
</dbReference>
<dbReference type="InterPro" id="IPR000571">
    <property type="entry name" value="Znf_CCCH"/>
</dbReference>
<dbReference type="GO" id="GO:0008270">
    <property type="term" value="F:zinc ion binding"/>
    <property type="evidence" value="ECO:0007669"/>
    <property type="project" value="UniProtKB-KW"/>
</dbReference>
<dbReference type="SMART" id="SM00356">
    <property type="entry name" value="ZnF_C3H1"/>
    <property type="match status" value="1"/>
</dbReference>
<feature type="region of interest" description="Disordered" evidence="2">
    <location>
        <begin position="39"/>
        <end position="66"/>
    </location>
</feature>
<keyword evidence="1" id="KW-0479">Metal-binding</keyword>
<feature type="zinc finger region" description="C3H1-type" evidence="1">
    <location>
        <begin position="18"/>
        <end position="45"/>
    </location>
</feature>
<evidence type="ECO:0000259" key="3">
    <source>
        <dbReference type="PROSITE" id="PS50103"/>
    </source>
</evidence>
<dbReference type="InterPro" id="IPR009097">
    <property type="entry name" value="Cyclic_Pdiesterase"/>
</dbReference>
<evidence type="ECO:0000256" key="2">
    <source>
        <dbReference type="SAM" id="MobiDB-lite"/>
    </source>
</evidence>
<dbReference type="Ensembl" id="ENSSSCT00025094483.1">
    <property type="protein sequence ID" value="ENSSSCP00025041493.1"/>
    <property type="gene ID" value="ENSSSCG00025068779.1"/>
</dbReference>
<dbReference type="PROSITE" id="PS50103">
    <property type="entry name" value="ZF_C3H1"/>
    <property type="match status" value="1"/>
</dbReference>
<keyword evidence="1" id="KW-0862">Zinc</keyword>
<dbReference type="PANTHER" id="PTHR46729:SF1">
    <property type="entry name" value="LEUKOCYTE RECEPTOR CLUSTER MEMBER 9"/>
    <property type="match status" value="1"/>
</dbReference>
<gene>
    <name evidence="4" type="primary">LENG9</name>
</gene>
<protein>
    <submittedName>
        <fullName evidence="5">Leukocyte receptor cluster member 9</fullName>
    </submittedName>
</protein>
<evidence type="ECO:0000313" key="4">
    <source>
        <dbReference type="Ensembl" id="ENSSSCP00025041493.1"/>
    </source>
</evidence>
<dbReference type="Ensembl" id="ENSSSCT00035073398.1">
    <property type="protein sequence ID" value="ENSSSCP00035029762.1"/>
    <property type="gene ID" value="ENSSSCG00035055032.1"/>
</dbReference>
<evidence type="ECO:0000256" key="1">
    <source>
        <dbReference type="PROSITE-ProRule" id="PRU00723"/>
    </source>
</evidence>
<dbReference type="PANTHER" id="PTHR46729">
    <property type="entry name" value="LEUKOCYTE RECEPTOR CLUSTER MEMBER 9"/>
    <property type="match status" value="1"/>
</dbReference>
<dbReference type="SUPFAM" id="SSF55144">
    <property type="entry name" value="LigT-like"/>
    <property type="match status" value="1"/>
</dbReference>
<dbReference type="Ensembl" id="ENSSSCT00025094561.1">
    <property type="protein sequence ID" value="ENSSSCP00025041527.1"/>
    <property type="gene ID" value="ENSSSCG00025068779.1"/>
</dbReference>
<evidence type="ECO:0000313" key="5">
    <source>
        <dbReference type="Ensembl" id="ENSSSCP00070042730.1"/>
    </source>
</evidence>
<feature type="domain" description="C3H1-type" evidence="3">
    <location>
        <begin position="18"/>
        <end position="45"/>
    </location>
</feature>
<feature type="compositionally biased region" description="Basic and acidic residues" evidence="2">
    <location>
        <begin position="203"/>
        <end position="232"/>
    </location>
</feature>
<reference evidence="5 6" key="1">
    <citation type="submission" date="2017-08" db="EMBL/GenBank/DDBJ databases">
        <title>USMARCv1.0.</title>
        <authorList>
            <person name="Hannum G.I."/>
            <person name="Koren S."/>
            <person name="Schroeder S.G."/>
            <person name="Chin S.C."/>
            <person name="Nonneman D.J."/>
            <person name="Becker S.A."/>
            <person name="Rosen B.D."/>
            <person name="Bickhart D.M."/>
            <person name="Putnam N.H."/>
            <person name="Green R.E."/>
            <person name="Tuggle C.K."/>
            <person name="Liu H."/>
            <person name="Rohrer G.A."/>
            <person name="Warr A."/>
            <person name="Hall R."/>
            <person name="Kim K."/>
            <person name="Hume D.A."/>
            <person name="Talbot R."/>
            <person name="Chow W."/>
            <person name="Howe K."/>
            <person name="Schwartz A.S."/>
            <person name="Watson M."/>
            <person name="Archibald A.L."/>
            <person name="Phillippy A.M."/>
            <person name="Smith T.P.L."/>
        </authorList>
    </citation>
    <scope>NUCLEOTIDE SEQUENCE [LARGE SCALE GENOMIC DNA]</scope>
</reference>
<dbReference type="AlphaFoldDB" id="A0A4X1VNW8"/>
<reference evidence="5" key="2">
    <citation type="submission" date="2025-05" db="UniProtKB">
        <authorList>
            <consortium name="Ensembl"/>
        </authorList>
    </citation>
    <scope>IDENTIFICATION</scope>
</reference>
<dbReference type="Ensembl" id="ENSSSCT00035073397.1">
    <property type="protein sequence ID" value="ENSSSCP00035029761.1"/>
    <property type="gene ID" value="ENSSSCG00035055032.1"/>
</dbReference>
<dbReference type="Proteomes" id="UP000694720">
    <property type="component" value="Unplaced"/>
</dbReference>
<proteinExistence type="predicted"/>
<dbReference type="InterPro" id="IPR040459">
    <property type="entry name" value="MJ1316"/>
</dbReference>
<dbReference type="Gene3D" id="3.90.1140.10">
    <property type="entry name" value="Cyclic phosphodiesterase"/>
    <property type="match status" value="1"/>
</dbReference>
<dbReference type="Proteomes" id="UP000314985">
    <property type="component" value="Chromosome 6"/>
</dbReference>
<accession>A0A4X1VNW8</accession>
<name>A0A4X1VNW8_PIG</name>
<organism evidence="5 6">
    <name type="scientific">Sus scrofa</name>
    <name type="common">Pig</name>
    <dbReference type="NCBI Taxonomy" id="9823"/>
    <lineage>
        <taxon>Eukaryota</taxon>
        <taxon>Metazoa</taxon>
        <taxon>Chordata</taxon>
        <taxon>Craniata</taxon>
        <taxon>Vertebrata</taxon>
        <taxon>Euteleostomi</taxon>
        <taxon>Mammalia</taxon>
        <taxon>Eutheria</taxon>
        <taxon>Laurasiatheria</taxon>
        <taxon>Artiodactyla</taxon>
        <taxon>Suina</taxon>
        <taxon>Suidae</taxon>
        <taxon>Sus</taxon>
    </lineage>
</organism>
<feature type="region of interest" description="Disordered" evidence="2">
    <location>
        <begin position="172"/>
        <end position="232"/>
    </location>
</feature>
<sequence>MAATGESELPAGAAVAEPAPSPACRFFLEGRCRFGARCRQPHPGAPAPSQPRGEAEAEGRAKKPPLRTAAAVIQRIRWDPRLDPADFSVGYIDRFLGVREEPFLSFCWDEPLAALGPGVLAVPQHRVRYFRFRGSLVWDRASRSDLVFGSGLATGRGPTILDALDGGDAHETGCANGGENAHEAGGESDGGGAHRTGCANGGEDAHGGRGESDGGGAHDDRDWAGDASDGKNAHGILDALRDRDVDREGDKLDGAAVTHLGTVTGKRVQSVCTGLQDGGGPEAGRLALEGELAARAQEQELSEELPFVAAPGKPSEEGLVKTQVEWGLGVWPADSGLARALGPRQPRPTHFVALMVSEPELQAGVAEAQEELVRAAPNCAAFAVPSQALHLTLALLRLAGPGEEAAAVHTLRSALAAPGLQVPPTLRFRHLVLLGPHVLCAPPTPSLDSMAQELSQRLEDEGLRLVQPLGGLHPHLTLLKVPQGSQVCLPKPGFSPRQELGSQPLRHLCLCRVGRAGAAYQTVAEIPLGSQP</sequence>
<dbReference type="Proteomes" id="UP000694727">
    <property type="component" value="Unplaced"/>
</dbReference>
<dbReference type="InterPro" id="IPR042653">
    <property type="entry name" value="Leng9"/>
</dbReference>
<keyword evidence="1" id="KW-0863">Zinc-finger</keyword>